<dbReference type="Proteomes" id="UP000305778">
    <property type="component" value="Unassembled WGS sequence"/>
</dbReference>
<dbReference type="PROSITE" id="PS50977">
    <property type="entry name" value="HTH_TETR_2"/>
    <property type="match status" value="1"/>
</dbReference>
<dbReference type="Gene3D" id="1.10.357.10">
    <property type="entry name" value="Tetracycline Repressor, domain 2"/>
    <property type="match status" value="1"/>
</dbReference>
<dbReference type="InterPro" id="IPR041678">
    <property type="entry name" value="TetR_C_16"/>
</dbReference>
<dbReference type="Pfam" id="PF17920">
    <property type="entry name" value="TetR_C_16"/>
    <property type="match status" value="1"/>
</dbReference>
<protein>
    <submittedName>
        <fullName evidence="5">TetR/AcrR family transcriptional regulator</fullName>
    </submittedName>
</protein>
<dbReference type="SUPFAM" id="SSF48498">
    <property type="entry name" value="Tetracyclin repressor-like, C-terminal domain"/>
    <property type="match status" value="1"/>
</dbReference>
<dbReference type="Gene3D" id="1.10.10.60">
    <property type="entry name" value="Homeodomain-like"/>
    <property type="match status" value="1"/>
</dbReference>
<evidence type="ECO:0000313" key="6">
    <source>
        <dbReference type="Proteomes" id="UP000305778"/>
    </source>
</evidence>
<proteinExistence type="predicted"/>
<dbReference type="PRINTS" id="PR00455">
    <property type="entry name" value="HTHTETR"/>
</dbReference>
<feature type="compositionally biased region" description="Pro residues" evidence="3">
    <location>
        <begin position="1"/>
        <end position="12"/>
    </location>
</feature>
<sequence length="212" mass="22492">MTPDVTPGPAPAPKRSRGRPAGVRAGTAETRERILAAARTEFADRGYDKTSMRSIAKAAGVDPALVHHYFGTKEQTFGAAIELTFAPAFAGPDAVFGAPEGIGERVARFMLGIWESTPTREPILAVLRSAFTNESAAEVFRSMLTRRILARVAGELDVPEPELRVQLAAAQLLGVAVLRHVLKVEPIASADFDDVVAMIAPTLQGYLTAGGA</sequence>
<dbReference type="InterPro" id="IPR001647">
    <property type="entry name" value="HTH_TetR"/>
</dbReference>
<dbReference type="InterPro" id="IPR009057">
    <property type="entry name" value="Homeodomain-like_sf"/>
</dbReference>
<dbReference type="EMBL" id="SUMC01000032">
    <property type="protein sequence ID" value="TKA08260.1"/>
    <property type="molecule type" value="Genomic_DNA"/>
</dbReference>
<dbReference type="SUPFAM" id="SSF46689">
    <property type="entry name" value="Homeodomain-like"/>
    <property type="match status" value="1"/>
</dbReference>
<dbReference type="GO" id="GO:0000976">
    <property type="term" value="F:transcription cis-regulatory region binding"/>
    <property type="evidence" value="ECO:0007669"/>
    <property type="project" value="TreeGrafter"/>
</dbReference>
<dbReference type="GO" id="GO:0003700">
    <property type="term" value="F:DNA-binding transcription factor activity"/>
    <property type="evidence" value="ECO:0007669"/>
    <property type="project" value="TreeGrafter"/>
</dbReference>
<dbReference type="OrthoDB" id="3210235at2"/>
<comment type="caution">
    <text evidence="5">The sequence shown here is derived from an EMBL/GenBank/DDBJ whole genome shotgun (WGS) entry which is preliminary data.</text>
</comment>
<reference evidence="5 6" key="1">
    <citation type="submission" date="2019-04" db="EMBL/GenBank/DDBJ databases">
        <title>Streptomyces oryziradicis sp. nov., a novel actinomycete isolated from rhizosphere soil of rice (Oryza sativa L.).</title>
        <authorList>
            <person name="Li C."/>
        </authorList>
    </citation>
    <scope>NUCLEOTIDE SEQUENCE [LARGE SCALE GENOMIC DNA]</scope>
    <source>
        <strain evidence="5 6">NEAU-C40</strain>
    </source>
</reference>
<evidence type="ECO:0000256" key="3">
    <source>
        <dbReference type="SAM" id="MobiDB-lite"/>
    </source>
</evidence>
<evidence type="ECO:0000259" key="4">
    <source>
        <dbReference type="PROSITE" id="PS50977"/>
    </source>
</evidence>
<feature type="region of interest" description="Disordered" evidence="3">
    <location>
        <begin position="1"/>
        <end position="28"/>
    </location>
</feature>
<feature type="domain" description="HTH tetR-type" evidence="4">
    <location>
        <begin position="28"/>
        <end position="88"/>
    </location>
</feature>
<dbReference type="InterPro" id="IPR036271">
    <property type="entry name" value="Tet_transcr_reg_TetR-rel_C_sf"/>
</dbReference>
<dbReference type="PANTHER" id="PTHR30055:SF235">
    <property type="entry name" value="TRANSCRIPTIONAL REGULATORY PROTEIN"/>
    <property type="match status" value="1"/>
</dbReference>
<gene>
    <name evidence="5" type="ORF">FCI23_28680</name>
</gene>
<feature type="DNA-binding region" description="H-T-H motif" evidence="2">
    <location>
        <begin position="51"/>
        <end position="70"/>
    </location>
</feature>
<dbReference type="InterPro" id="IPR050109">
    <property type="entry name" value="HTH-type_TetR-like_transc_reg"/>
</dbReference>
<dbReference type="Pfam" id="PF00440">
    <property type="entry name" value="TetR_N"/>
    <property type="match status" value="1"/>
</dbReference>
<dbReference type="PANTHER" id="PTHR30055">
    <property type="entry name" value="HTH-TYPE TRANSCRIPTIONAL REGULATOR RUTR"/>
    <property type="match status" value="1"/>
</dbReference>
<keyword evidence="6" id="KW-1185">Reference proteome</keyword>
<accession>A0A4U0SFB7</accession>
<dbReference type="RefSeq" id="WP_136726848.1">
    <property type="nucleotide sequence ID" value="NZ_SUMC01000032.1"/>
</dbReference>
<dbReference type="AlphaFoldDB" id="A0A4U0SFB7"/>
<evidence type="ECO:0000256" key="1">
    <source>
        <dbReference type="ARBA" id="ARBA00023125"/>
    </source>
</evidence>
<keyword evidence="1 2" id="KW-0238">DNA-binding</keyword>
<name>A0A4U0SFB7_9ACTN</name>
<evidence type="ECO:0000313" key="5">
    <source>
        <dbReference type="EMBL" id="TKA08260.1"/>
    </source>
</evidence>
<organism evidence="5 6">
    <name type="scientific">Actinacidiphila oryziradicis</name>
    <dbReference type="NCBI Taxonomy" id="2571141"/>
    <lineage>
        <taxon>Bacteria</taxon>
        <taxon>Bacillati</taxon>
        <taxon>Actinomycetota</taxon>
        <taxon>Actinomycetes</taxon>
        <taxon>Kitasatosporales</taxon>
        <taxon>Streptomycetaceae</taxon>
        <taxon>Actinacidiphila</taxon>
    </lineage>
</organism>
<evidence type="ECO:0000256" key="2">
    <source>
        <dbReference type="PROSITE-ProRule" id="PRU00335"/>
    </source>
</evidence>